<dbReference type="Gene3D" id="1.10.10.60">
    <property type="entry name" value="Homeodomain-like"/>
    <property type="match status" value="1"/>
</dbReference>
<reference evidence="3" key="2">
    <citation type="submission" date="2025-09" db="UniProtKB">
        <authorList>
            <consortium name="Ensembl"/>
        </authorList>
    </citation>
    <scope>IDENTIFICATION</scope>
</reference>
<name>A0A673FJB1_9TELE</name>
<accession>A0A673FJB1</accession>
<dbReference type="InterPro" id="IPR004875">
    <property type="entry name" value="DDE_SF_endonuclease_dom"/>
</dbReference>
<evidence type="ECO:0000256" key="1">
    <source>
        <dbReference type="ARBA" id="ARBA00023125"/>
    </source>
</evidence>
<dbReference type="InterPro" id="IPR006600">
    <property type="entry name" value="HTH_CenpB_DNA-bd_dom"/>
</dbReference>
<sequence length="529" mass="60803">MLIYNFEQDSRIHWENIFKMHLLGIRAIKRHYKMKKCTLILNDEDVLTHRHSQVHFEVPYCPEYKTIFFSWKRISINDVVLYSSSRRLHVNNTVHPKLINDGRLQYQDCMMVSDCPEHSGSKVGQVNQQLRQAYDANFKLMVINAKYGVSECNVRRWRAQKDSLRNANSQRKAYRGPKSGHFKEIDRQVCQYVAEKRNEGLPITRAVIQLKALEIAKELGIPPTEFKASLGWCRRMMRRNGFSLRRRTSLAQRLPSDFTEKLLSFQRYVIGLRKNSYPLDQMGNADQTPVFFDMPTSTTIHKKGEKSVIVKSTGNEKSRVTVMLACLADGTKLPQYVILKCKTVPKEGIPAGIIVRAQKKGWMETELVVDWLKVVWGRRSGALRNKRNMLILDAFRGHLTSPVKKQLRAMNGDLVIIPGGMTIQLQVLDVVVNKPFKDNLHKRYTEWLLSGNHTLTPSGKIQKPTVSLLCDWILQAWAAGPPESIINSFKRCCISNALDGHEDDILWELVEPKHESDDSESEPSESVVF</sequence>
<feature type="domain" description="HTH CENPB-type" evidence="2">
    <location>
        <begin position="173"/>
        <end position="246"/>
    </location>
</feature>
<dbReference type="Pfam" id="PF03221">
    <property type="entry name" value="HTH_Tnp_Tc5"/>
    <property type="match status" value="1"/>
</dbReference>
<keyword evidence="4" id="KW-1185">Reference proteome</keyword>
<protein>
    <recommendedName>
        <fullName evidence="2">HTH CENPB-type domain-containing protein</fullName>
    </recommendedName>
</protein>
<dbReference type="AlphaFoldDB" id="A0A673FJB1"/>
<dbReference type="SUPFAM" id="SSF46689">
    <property type="entry name" value="Homeodomain-like"/>
    <property type="match status" value="1"/>
</dbReference>
<dbReference type="Ensembl" id="ENSSRHT00000000453.1">
    <property type="protein sequence ID" value="ENSSRHP00000000419.1"/>
    <property type="gene ID" value="ENSSRHG00000000322.1"/>
</dbReference>
<dbReference type="Pfam" id="PF03184">
    <property type="entry name" value="DDE_1"/>
    <property type="match status" value="1"/>
</dbReference>
<dbReference type="PANTHER" id="PTHR19303:SF74">
    <property type="entry name" value="POGO TRANSPOSABLE ELEMENT WITH KRAB DOMAIN"/>
    <property type="match status" value="1"/>
</dbReference>
<dbReference type="InterPro" id="IPR009057">
    <property type="entry name" value="Homeodomain-like_sf"/>
</dbReference>
<proteinExistence type="predicted"/>
<dbReference type="InterPro" id="IPR050863">
    <property type="entry name" value="CenT-Element_Derived"/>
</dbReference>
<dbReference type="PANTHER" id="PTHR19303">
    <property type="entry name" value="TRANSPOSON"/>
    <property type="match status" value="1"/>
</dbReference>
<evidence type="ECO:0000313" key="4">
    <source>
        <dbReference type="Proteomes" id="UP000472270"/>
    </source>
</evidence>
<organism evidence="3 4">
    <name type="scientific">Sinocyclocheilus rhinocerous</name>
    <dbReference type="NCBI Taxonomy" id="307959"/>
    <lineage>
        <taxon>Eukaryota</taxon>
        <taxon>Metazoa</taxon>
        <taxon>Chordata</taxon>
        <taxon>Craniata</taxon>
        <taxon>Vertebrata</taxon>
        <taxon>Euteleostomi</taxon>
        <taxon>Actinopterygii</taxon>
        <taxon>Neopterygii</taxon>
        <taxon>Teleostei</taxon>
        <taxon>Ostariophysi</taxon>
        <taxon>Cypriniformes</taxon>
        <taxon>Cyprinidae</taxon>
        <taxon>Cyprininae</taxon>
        <taxon>Sinocyclocheilus</taxon>
    </lineage>
</organism>
<dbReference type="GO" id="GO:0003677">
    <property type="term" value="F:DNA binding"/>
    <property type="evidence" value="ECO:0007669"/>
    <property type="project" value="UniProtKB-KW"/>
</dbReference>
<keyword evidence="1" id="KW-0238">DNA-binding</keyword>
<dbReference type="GO" id="GO:0005634">
    <property type="term" value="C:nucleus"/>
    <property type="evidence" value="ECO:0007669"/>
    <property type="project" value="TreeGrafter"/>
</dbReference>
<dbReference type="PROSITE" id="PS51253">
    <property type="entry name" value="HTH_CENPB"/>
    <property type="match status" value="1"/>
</dbReference>
<dbReference type="Proteomes" id="UP000472270">
    <property type="component" value="Unassembled WGS sequence"/>
</dbReference>
<evidence type="ECO:0000259" key="2">
    <source>
        <dbReference type="PROSITE" id="PS51253"/>
    </source>
</evidence>
<dbReference type="SMART" id="SM00674">
    <property type="entry name" value="CENPB"/>
    <property type="match status" value="1"/>
</dbReference>
<evidence type="ECO:0000313" key="3">
    <source>
        <dbReference type="Ensembl" id="ENSSRHP00000000419.1"/>
    </source>
</evidence>
<reference evidence="3" key="1">
    <citation type="submission" date="2025-08" db="UniProtKB">
        <authorList>
            <consortium name="Ensembl"/>
        </authorList>
    </citation>
    <scope>IDENTIFICATION</scope>
</reference>